<dbReference type="Proteomes" id="UP000789525">
    <property type="component" value="Unassembled WGS sequence"/>
</dbReference>
<protein>
    <submittedName>
        <fullName evidence="1">17270_t:CDS:1</fullName>
    </submittedName>
</protein>
<evidence type="ECO:0000313" key="2">
    <source>
        <dbReference type="Proteomes" id="UP000789525"/>
    </source>
</evidence>
<gene>
    <name evidence="1" type="ORF">ACOLOM_LOCUS3228</name>
</gene>
<comment type="caution">
    <text evidence="1">The sequence shown here is derived from an EMBL/GenBank/DDBJ whole genome shotgun (WGS) entry which is preliminary data.</text>
</comment>
<proteinExistence type="predicted"/>
<keyword evidence="2" id="KW-1185">Reference proteome</keyword>
<reference evidence="1" key="1">
    <citation type="submission" date="2021-06" db="EMBL/GenBank/DDBJ databases">
        <authorList>
            <person name="Kallberg Y."/>
            <person name="Tangrot J."/>
            <person name="Rosling A."/>
        </authorList>
    </citation>
    <scope>NUCLEOTIDE SEQUENCE</scope>
    <source>
        <strain evidence="1">CL356</strain>
    </source>
</reference>
<evidence type="ECO:0000313" key="1">
    <source>
        <dbReference type="EMBL" id="CAG8511242.1"/>
    </source>
</evidence>
<organism evidence="1 2">
    <name type="scientific">Acaulospora colombiana</name>
    <dbReference type="NCBI Taxonomy" id="27376"/>
    <lineage>
        <taxon>Eukaryota</taxon>
        <taxon>Fungi</taxon>
        <taxon>Fungi incertae sedis</taxon>
        <taxon>Mucoromycota</taxon>
        <taxon>Glomeromycotina</taxon>
        <taxon>Glomeromycetes</taxon>
        <taxon>Diversisporales</taxon>
        <taxon>Acaulosporaceae</taxon>
        <taxon>Acaulospora</taxon>
    </lineage>
</organism>
<dbReference type="EMBL" id="CAJVPT010004712">
    <property type="protein sequence ID" value="CAG8511242.1"/>
    <property type="molecule type" value="Genomic_DNA"/>
</dbReference>
<accession>A0ACA9L4Y3</accession>
<sequence length="220" mass="25307">MPITSTPNDVTEEKQAPSLADVVRMLNTEKLIEFLRGEGLTIQQCSFRNLTQEDHRCQEHLEESILVLPQLEGSVEQTGTNIPHTAWQRFWYDSKITSETQKDFSMRPQQQEIGDESAGKVYYATNDCVTYRRKIDKSSATEVSSSSGPVRDVNWYRQLWWNTGNFHLKAKWNEATNKNNWRSKEPDASLRPFGKRPAHGDGYDGARSLIPKKNEISKEK</sequence>
<name>A0ACA9L4Y3_9GLOM</name>